<keyword evidence="7 9" id="KW-1133">Transmembrane helix</keyword>
<dbReference type="RefSeq" id="WP_163180285.1">
    <property type="nucleotide sequence ID" value="NZ_JAAIWM010000004.1"/>
</dbReference>
<keyword evidence="5 9" id="KW-0812">Transmembrane</keyword>
<reference evidence="11 12" key="1">
    <citation type="submission" date="2020-02" db="EMBL/GenBank/DDBJ databases">
        <title>Bacillus aquiflavi sp. nov., isolated from yellow water of strong flavor Chinese baijiu in Yibin region of China.</title>
        <authorList>
            <person name="Xie J."/>
        </authorList>
    </citation>
    <scope>NUCLEOTIDE SEQUENCE [LARGE SCALE GENOMIC DNA]</scope>
    <source>
        <strain evidence="11 12">SA4</strain>
    </source>
</reference>
<dbReference type="AlphaFoldDB" id="A0A6M0QAK5"/>
<keyword evidence="6" id="KW-0029">Amino-acid transport</keyword>
<proteinExistence type="inferred from homology"/>
<keyword evidence="4" id="KW-1003">Cell membrane</keyword>
<gene>
    <name evidence="11" type="ORF">G4D63_12655</name>
</gene>
<evidence type="ECO:0000256" key="3">
    <source>
        <dbReference type="ARBA" id="ARBA00022448"/>
    </source>
</evidence>
<evidence type="ECO:0000256" key="9">
    <source>
        <dbReference type="RuleBase" id="RU363032"/>
    </source>
</evidence>
<evidence type="ECO:0000256" key="4">
    <source>
        <dbReference type="ARBA" id="ARBA00022475"/>
    </source>
</evidence>
<dbReference type="Proteomes" id="UP000481043">
    <property type="component" value="Unassembled WGS sequence"/>
</dbReference>
<name>A0A6M0QAK5_9BACI</name>
<dbReference type="InterPro" id="IPR043429">
    <property type="entry name" value="ArtM/GltK/GlnP/TcyL/YhdX-like"/>
</dbReference>
<feature type="transmembrane region" description="Helical" evidence="9">
    <location>
        <begin position="70"/>
        <end position="91"/>
    </location>
</feature>
<sequence length="233" mass="25909">MYLSNIFSDPEKMERLLDILLSSLLPLLKGALYYTIPLTLISFIVGIFIAVLTALARISGNPLLSIPARVYVSIIRGTPLLVQLFIIFYGLPTIGLVIDPFPSAVIGFSLNVGAYASEVIRAAILSTPKGQWEAAYSIGMNYRQALRRIILPQASRVSIPPLSNTFISLVKDTSLASLILVTEMFRKAQEIAAQTYEFLYLYTEAAVLYWVICFGLSLVQGRLEHRLDRYVAK</sequence>
<comment type="subcellular location">
    <subcellularLocation>
        <location evidence="1 9">Cell membrane</location>
        <topology evidence="1 9">Multi-pass membrane protein</topology>
    </subcellularLocation>
</comment>
<dbReference type="CDD" id="cd06261">
    <property type="entry name" value="TM_PBP2"/>
    <property type="match status" value="1"/>
</dbReference>
<evidence type="ECO:0000256" key="6">
    <source>
        <dbReference type="ARBA" id="ARBA00022970"/>
    </source>
</evidence>
<organism evidence="11 12">
    <name type="scientific">Bacillus mesophilus</name>
    <dbReference type="NCBI Taxonomy" id="1808955"/>
    <lineage>
        <taxon>Bacteria</taxon>
        <taxon>Bacillati</taxon>
        <taxon>Bacillota</taxon>
        <taxon>Bacilli</taxon>
        <taxon>Bacillales</taxon>
        <taxon>Bacillaceae</taxon>
        <taxon>Bacillus</taxon>
    </lineage>
</organism>
<evidence type="ECO:0000256" key="1">
    <source>
        <dbReference type="ARBA" id="ARBA00004651"/>
    </source>
</evidence>
<evidence type="ECO:0000313" key="12">
    <source>
        <dbReference type="Proteomes" id="UP000481043"/>
    </source>
</evidence>
<dbReference type="Gene3D" id="1.10.3720.10">
    <property type="entry name" value="MetI-like"/>
    <property type="match status" value="1"/>
</dbReference>
<keyword evidence="3 9" id="KW-0813">Transport</keyword>
<feature type="transmembrane region" description="Helical" evidence="9">
    <location>
        <begin position="31"/>
        <end position="58"/>
    </location>
</feature>
<accession>A0A6M0QAK5</accession>
<feature type="transmembrane region" description="Helical" evidence="9">
    <location>
        <begin position="199"/>
        <end position="219"/>
    </location>
</feature>
<evidence type="ECO:0000256" key="7">
    <source>
        <dbReference type="ARBA" id="ARBA00022989"/>
    </source>
</evidence>
<evidence type="ECO:0000256" key="5">
    <source>
        <dbReference type="ARBA" id="ARBA00022692"/>
    </source>
</evidence>
<dbReference type="PANTHER" id="PTHR30614">
    <property type="entry name" value="MEMBRANE COMPONENT OF AMINO ACID ABC TRANSPORTER"/>
    <property type="match status" value="1"/>
</dbReference>
<dbReference type="GO" id="GO:0043190">
    <property type="term" value="C:ATP-binding cassette (ABC) transporter complex"/>
    <property type="evidence" value="ECO:0007669"/>
    <property type="project" value="InterPro"/>
</dbReference>
<dbReference type="NCBIfam" id="TIGR01726">
    <property type="entry name" value="HEQRo_perm_3TM"/>
    <property type="match status" value="1"/>
</dbReference>
<protein>
    <submittedName>
        <fullName evidence="11">Amino acid ABC transporter permease</fullName>
    </submittedName>
</protein>
<dbReference type="InterPro" id="IPR000515">
    <property type="entry name" value="MetI-like"/>
</dbReference>
<comment type="similarity">
    <text evidence="2 9">Belongs to the binding-protein-dependent transport system permease family.</text>
</comment>
<dbReference type="FunFam" id="1.10.3720.10:FF:000009">
    <property type="entry name" value="Amino acid ABC transporter permease"/>
    <property type="match status" value="1"/>
</dbReference>
<dbReference type="PROSITE" id="PS50928">
    <property type="entry name" value="ABC_TM1"/>
    <property type="match status" value="1"/>
</dbReference>
<dbReference type="EMBL" id="JAAIWM010000004">
    <property type="protein sequence ID" value="NEY72580.1"/>
    <property type="molecule type" value="Genomic_DNA"/>
</dbReference>
<evidence type="ECO:0000256" key="2">
    <source>
        <dbReference type="ARBA" id="ARBA00009306"/>
    </source>
</evidence>
<evidence type="ECO:0000313" key="11">
    <source>
        <dbReference type="EMBL" id="NEY72580.1"/>
    </source>
</evidence>
<dbReference type="GO" id="GO:0015184">
    <property type="term" value="F:L-cystine transmembrane transporter activity"/>
    <property type="evidence" value="ECO:0007669"/>
    <property type="project" value="TreeGrafter"/>
</dbReference>
<evidence type="ECO:0000256" key="8">
    <source>
        <dbReference type="ARBA" id="ARBA00023136"/>
    </source>
</evidence>
<feature type="domain" description="ABC transmembrane type-1" evidence="10">
    <location>
        <begin position="32"/>
        <end position="220"/>
    </location>
</feature>
<keyword evidence="8 9" id="KW-0472">Membrane</keyword>
<dbReference type="InterPro" id="IPR010065">
    <property type="entry name" value="AA_ABC_transptr_permease_3TM"/>
</dbReference>
<evidence type="ECO:0000259" key="10">
    <source>
        <dbReference type="PROSITE" id="PS50928"/>
    </source>
</evidence>
<comment type="caution">
    <text evidence="11">The sequence shown here is derived from an EMBL/GenBank/DDBJ whole genome shotgun (WGS) entry which is preliminary data.</text>
</comment>
<dbReference type="Pfam" id="PF00528">
    <property type="entry name" value="BPD_transp_1"/>
    <property type="match status" value="1"/>
</dbReference>
<dbReference type="InterPro" id="IPR035906">
    <property type="entry name" value="MetI-like_sf"/>
</dbReference>
<dbReference type="SUPFAM" id="SSF161098">
    <property type="entry name" value="MetI-like"/>
    <property type="match status" value="1"/>
</dbReference>
<keyword evidence="12" id="KW-1185">Reference proteome</keyword>
<dbReference type="PANTHER" id="PTHR30614:SF0">
    <property type="entry name" value="L-CYSTINE TRANSPORT SYSTEM PERMEASE PROTEIN TCYL"/>
    <property type="match status" value="1"/>
</dbReference>